<dbReference type="InterPro" id="IPR036477">
    <property type="entry name" value="Formyl_transf_N_sf"/>
</dbReference>
<evidence type="ECO:0000313" key="6">
    <source>
        <dbReference type="EMBL" id="MBB3208761.1"/>
    </source>
</evidence>
<dbReference type="GO" id="GO:0004644">
    <property type="term" value="F:phosphoribosylglycinamide formyltransferase activity"/>
    <property type="evidence" value="ECO:0007669"/>
    <property type="project" value="UniProtKB-UniRule"/>
</dbReference>
<evidence type="ECO:0000256" key="1">
    <source>
        <dbReference type="ARBA" id="ARBA00005054"/>
    </source>
</evidence>
<evidence type="ECO:0000256" key="2">
    <source>
        <dbReference type="ARBA" id="ARBA00022679"/>
    </source>
</evidence>
<evidence type="ECO:0000256" key="3">
    <source>
        <dbReference type="ARBA" id="ARBA00022755"/>
    </source>
</evidence>
<dbReference type="CDD" id="cd08645">
    <property type="entry name" value="FMT_core_GART"/>
    <property type="match status" value="1"/>
</dbReference>
<keyword evidence="3" id="KW-0658">Purine biosynthesis</keyword>
<organism evidence="6 7">
    <name type="scientific">Aporhodopirellula rubra</name>
    <dbReference type="NCBI Taxonomy" id="980271"/>
    <lineage>
        <taxon>Bacteria</taxon>
        <taxon>Pseudomonadati</taxon>
        <taxon>Planctomycetota</taxon>
        <taxon>Planctomycetia</taxon>
        <taxon>Pirellulales</taxon>
        <taxon>Pirellulaceae</taxon>
        <taxon>Aporhodopirellula</taxon>
    </lineage>
</organism>
<reference evidence="6 7" key="1">
    <citation type="submission" date="2020-08" db="EMBL/GenBank/DDBJ databases">
        <title>Genomic Encyclopedia of Type Strains, Phase III (KMG-III): the genomes of soil and plant-associated and newly described type strains.</title>
        <authorList>
            <person name="Whitman W."/>
        </authorList>
    </citation>
    <scope>NUCLEOTIDE SEQUENCE [LARGE SCALE GENOMIC DNA]</scope>
    <source>
        <strain evidence="6 7">CECT 8075</strain>
    </source>
</reference>
<comment type="caution">
    <text evidence="6">The sequence shown here is derived from an EMBL/GenBank/DDBJ whole genome shotgun (WGS) entry which is preliminary data.</text>
</comment>
<keyword evidence="7" id="KW-1185">Reference proteome</keyword>
<gene>
    <name evidence="6" type="ORF">FHS27_004594</name>
</gene>
<name>A0A7W5H894_9BACT</name>
<dbReference type="InterPro" id="IPR002376">
    <property type="entry name" value="Formyl_transf_N"/>
</dbReference>
<dbReference type="Gene3D" id="3.40.50.170">
    <property type="entry name" value="Formyl transferase, N-terminal domain"/>
    <property type="match status" value="1"/>
</dbReference>
<dbReference type="SUPFAM" id="SSF53328">
    <property type="entry name" value="Formyltransferase"/>
    <property type="match status" value="1"/>
</dbReference>
<proteinExistence type="predicted"/>
<dbReference type="GO" id="GO:0005829">
    <property type="term" value="C:cytosol"/>
    <property type="evidence" value="ECO:0007669"/>
    <property type="project" value="TreeGrafter"/>
</dbReference>
<dbReference type="PANTHER" id="PTHR43369:SF2">
    <property type="entry name" value="PHOSPHORIBOSYLGLYCINAMIDE FORMYLTRANSFERASE"/>
    <property type="match status" value="1"/>
</dbReference>
<evidence type="ECO:0000256" key="4">
    <source>
        <dbReference type="NCBIfam" id="TIGR00639"/>
    </source>
</evidence>
<protein>
    <recommendedName>
        <fullName evidence="4">Phosphoribosylglycinamide formyltransferase</fullName>
        <ecNumber evidence="4">2.1.2.2</ecNumber>
    </recommendedName>
</protein>
<dbReference type="PANTHER" id="PTHR43369">
    <property type="entry name" value="PHOSPHORIBOSYLGLYCINAMIDE FORMYLTRANSFERASE"/>
    <property type="match status" value="1"/>
</dbReference>
<dbReference type="Proteomes" id="UP000536179">
    <property type="component" value="Unassembled WGS sequence"/>
</dbReference>
<sequence length="200" mass="22018">MSDKPRLPIAVFLSGSGRTLANLIHHRDQHGLPIDIRLVISSRRDVRGVDIAREDGIETLVIRERDYPDANGYSAAMFAPLAERGVEYVVMAGFLKHVLIPDAFENRVLNIHPSLLPAFGGQGMYGHHVHEAVLARGVRITGCTVHYVDNEYDNGPILHQRSCPVLDGDTPDALAARVFEQECLALPEAISMLPRNRVAG</sequence>
<dbReference type="AlphaFoldDB" id="A0A7W5H894"/>
<dbReference type="InterPro" id="IPR004607">
    <property type="entry name" value="GART"/>
</dbReference>
<dbReference type="RefSeq" id="WP_184306908.1">
    <property type="nucleotide sequence ID" value="NZ_JACHXU010000018.1"/>
</dbReference>
<evidence type="ECO:0000313" key="7">
    <source>
        <dbReference type="Proteomes" id="UP000536179"/>
    </source>
</evidence>
<comment type="pathway">
    <text evidence="1">Purine metabolism; IMP biosynthesis via de novo pathway; N(2)-formyl-N(1)-(5-phospho-D-ribosyl)glycinamide from N(1)-(5-phospho-D-ribosyl)glycinamide (10-formyl THF route): step 1/1.</text>
</comment>
<evidence type="ECO:0000259" key="5">
    <source>
        <dbReference type="Pfam" id="PF00551"/>
    </source>
</evidence>
<dbReference type="GO" id="GO:0006189">
    <property type="term" value="P:'de novo' IMP biosynthetic process"/>
    <property type="evidence" value="ECO:0007669"/>
    <property type="project" value="InterPro"/>
</dbReference>
<dbReference type="NCBIfam" id="TIGR00639">
    <property type="entry name" value="PurN"/>
    <property type="match status" value="1"/>
</dbReference>
<dbReference type="EMBL" id="JACHXU010000018">
    <property type="protein sequence ID" value="MBB3208761.1"/>
    <property type="molecule type" value="Genomic_DNA"/>
</dbReference>
<dbReference type="EC" id="2.1.2.2" evidence="4"/>
<feature type="domain" description="Formyl transferase N-terminal" evidence="5">
    <location>
        <begin position="9"/>
        <end position="190"/>
    </location>
</feature>
<keyword evidence="2 6" id="KW-0808">Transferase</keyword>
<accession>A0A7W5H894</accession>
<dbReference type="Pfam" id="PF00551">
    <property type="entry name" value="Formyl_trans_N"/>
    <property type="match status" value="1"/>
</dbReference>